<dbReference type="AlphaFoldDB" id="A0A2P2PX48"/>
<dbReference type="EMBL" id="GGEC01078842">
    <property type="protein sequence ID" value="MBX59326.1"/>
    <property type="molecule type" value="Transcribed_RNA"/>
</dbReference>
<accession>A0A2P2PX48</accession>
<evidence type="ECO:0000313" key="1">
    <source>
        <dbReference type="EMBL" id="MBX59326.1"/>
    </source>
</evidence>
<organism evidence="1">
    <name type="scientific">Rhizophora mucronata</name>
    <name type="common">Asiatic mangrove</name>
    <dbReference type="NCBI Taxonomy" id="61149"/>
    <lineage>
        <taxon>Eukaryota</taxon>
        <taxon>Viridiplantae</taxon>
        <taxon>Streptophyta</taxon>
        <taxon>Embryophyta</taxon>
        <taxon>Tracheophyta</taxon>
        <taxon>Spermatophyta</taxon>
        <taxon>Magnoliopsida</taxon>
        <taxon>eudicotyledons</taxon>
        <taxon>Gunneridae</taxon>
        <taxon>Pentapetalae</taxon>
        <taxon>rosids</taxon>
        <taxon>fabids</taxon>
        <taxon>Malpighiales</taxon>
        <taxon>Rhizophoraceae</taxon>
        <taxon>Rhizophora</taxon>
    </lineage>
</organism>
<proteinExistence type="predicted"/>
<protein>
    <submittedName>
        <fullName evidence="1">Uncharacterized protein</fullName>
    </submittedName>
</protein>
<sequence length="32" mass="3910">MNCCNFIWLSCQYNENKDPFVFLDLHTLSNHY</sequence>
<name>A0A2P2PX48_RHIMU</name>
<reference evidence="1" key="1">
    <citation type="submission" date="2018-02" db="EMBL/GenBank/DDBJ databases">
        <title>Rhizophora mucronata_Transcriptome.</title>
        <authorList>
            <person name="Meera S.P."/>
            <person name="Sreeshan A."/>
            <person name="Augustine A."/>
        </authorList>
    </citation>
    <scope>NUCLEOTIDE SEQUENCE</scope>
    <source>
        <tissue evidence="1">Leaf</tissue>
    </source>
</reference>